<sequence precursor="true">MHLTSTVTLLLAATTASAATHDLWIGTDTGPERMSQGIYHLTFDDEKGTLSPAKLAAEASQPGFLAKHPTLPVLYATVDADGGAVAAWRIVEGNDGKRLQPMGSVPTGDGGPCYVSVDYTGRVLLSAQYGGGSVASYLLKEDGSIAERVSLLEHDDPSGVVPDRQAACHAHWAGVSPNNRYVLSPDLGADRVYVHALDAANGVLTPHGSVKTPPGGGARHFAFHPSGTEGYVVNELAMSVSALGWDGDKGELTLLGTFETLRTDQIEGEVFNSGSEVRVHPSGKFAYVGNRGHDSISAYRVSDDRASLTLVDQEPVRGSHPRNFAIDPSGKWLIAAGRDSNTLAVFAIDQETGELQWTLHSVYAPAPICVLFP</sequence>
<dbReference type="PANTHER" id="PTHR30344:SF1">
    <property type="entry name" value="6-PHOSPHOGLUCONOLACTONASE"/>
    <property type="match status" value="1"/>
</dbReference>
<dbReference type="Pfam" id="PF10282">
    <property type="entry name" value="Lactonase"/>
    <property type="match status" value="1"/>
</dbReference>
<gene>
    <name evidence="4" type="primary">pgl_1</name>
    <name evidence="4" type="ORF">Pla108_15390</name>
</gene>
<dbReference type="EC" id="3.1.1.31" evidence="4"/>
<evidence type="ECO:0000256" key="1">
    <source>
        <dbReference type="ARBA" id="ARBA00005564"/>
    </source>
</evidence>
<dbReference type="PANTHER" id="PTHR30344">
    <property type="entry name" value="6-PHOSPHOGLUCONOLACTONASE-RELATED"/>
    <property type="match status" value="1"/>
</dbReference>
<keyword evidence="4" id="KW-0378">Hydrolase</keyword>
<dbReference type="SUPFAM" id="SSF50974">
    <property type="entry name" value="Nitrous oxide reductase, N-terminal domain"/>
    <property type="match status" value="1"/>
</dbReference>
<dbReference type="Gene3D" id="2.130.10.10">
    <property type="entry name" value="YVTN repeat-like/Quinoprotein amine dehydrogenase"/>
    <property type="match status" value="1"/>
</dbReference>
<keyword evidence="3" id="KW-0732">Signal</keyword>
<accession>A0A5C6AM90</accession>
<dbReference type="GO" id="GO:0005829">
    <property type="term" value="C:cytosol"/>
    <property type="evidence" value="ECO:0007669"/>
    <property type="project" value="TreeGrafter"/>
</dbReference>
<dbReference type="InterPro" id="IPR019405">
    <property type="entry name" value="Lactonase_7-beta_prop"/>
</dbReference>
<keyword evidence="5" id="KW-1185">Reference proteome</keyword>
<dbReference type="InterPro" id="IPR015943">
    <property type="entry name" value="WD40/YVTN_repeat-like_dom_sf"/>
</dbReference>
<evidence type="ECO:0000313" key="5">
    <source>
        <dbReference type="Proteomes" id="UP000317421"/>
    </source>
</evidence>
<evidence type="ECO:0000256" key="3">
    <source>
        <dbReference type="SAM" id="SignalP"/>
    </source>
</evidence>
<dbReference type="Proteomes" id="UP000317421">
    <property type="component" value="Unassembled WGS sequence"/>
</dbReference>
<protein>
    <submittedName>
        <fullName evidence="4">6-phosphogluconolactonase</fullName>
        <ecNumber evidence="4">3.1.1.31</ecNumber>
    </submittedName>
</protein>
<name>A0A5C6AM90_9BACT</name>
<comment type="similarity">
    <text evidence="1">Belongs to the cycloisomerase 2 family.</text>
</comment>
<feature type="signal peptide" evidence="3">
    <location>
        <begin position="1"/>
        <end position="18"/>
    </location>
</feature>
<comment type="caution">
    <text evidence="4">The sequence shown here is derived from an EMBL/GenBank/DDBJ whole genome shotgun (WGS) entry which is preliminary data.</text>
</comment>
<feature type="chain" id="PRO_5022720986" evidence="3">
    <location>
        <begin position="19"/>
        <end position="373"/>
    </location>
</feature>
<dbReference type="EMBL" id="SJPR01000001">
    <property type="protein sequence ID" value="TWU00587.1"/>
    <property type="molecule type" value="Genomic_DNA"/>
</dbReference>
<evidence type="ECO:0000313" key="4">
    <source>
        <dbReference type="EMBL" id="TWU00587.1"/>
    </source>
</evidence>
<dbReference type="InterPro" id="IPR011045">
    <property type="entry name" value="N2O_reductase_N"/>
</dbReference>
<dbReference type="InterPro" id="IPR050282">
    <property type="entry name" value="Cycloisomerase_2"/>
</dbReference>
<dbReference type="AlphaFoldDB" id="A0A5C6AM90"/>
<organism evidence="4 5">
    <name type="scientific">Botrimarina colliarenosi</name>
    <dbReference type="NCBI Taxonomy" id="2528001"/>
    <lineage>
        <taxon>Bacteria</taxon>
        <taxon>Pseudomonadati</taxon>
        <taxon>Planctomycetota</taxon>
        <taxon>Planctomycetia</taxon>
        <taxon>Pirellulales</taxon>
        <taxon>Lacipirellulaceae</taxon>
        <taxon>Botrimarina</taxon>
    </lineage>
</organism>
<keyword evidence="2" id="KW-0313">Glucose metabolism</keyword>
<dbReference type="GO" id="GO:0006006">
    <property type="term" value="P:glucose metabolic process"/>
    <property type="evidence" value="ECO:0007669"/>
    <property type="project" value="UniProtKB-KW"/>
</dbReference>
<dbReference type="OrthoDB" id="9790815at2"/>
<evidence type="ECO:0000256" key="2">
    <source>
        <dbReference type="ARBA" id="ARBA00022526"/>
    </source>
</evidence>
<proteinExistence type="inferred from homology"/>
<dbReference type="GO" id="GO:0017057">
    <property type="term" value="F:6-phosphogluconolactonase activity"/>
    <property type="evidence" value="ECO:0007669"/>
    <property type="project" value="UniProtKB-EC"/>
</dbReference>
<reference evidence="4 5" key="1">
    <citation type="submission" date="2019-02" db="EMBL/GenBank/DDBJ databases">
        <title>Deep-cultivation of Planctomycetes and their phenomic and genomic characterization uncovers novel biology.</title>
        <authorList>
            <person name="Wiegand S."/>
            <person name="Jogler M."/>
            <person name="Boedeker C."/>
            <person name="Pinto D."/>
            <person name="Vollmers J."/>
            <person name="Rivas-Marin E."/>
            <person name="Kohn T."/>
            <person name="Peeters S.H."/>
            <person name="Heuer A."/>
            <person name="Rast P."/>
            <person name="Oberbeckmann S."/>
            <person name="Bunk B."/>
            <person name="Jeske O."/>
            <person name="Meyerdierks A."/>
            <person name="Storesund J.E."/>
            <person name="Kallscheuer N."/>
            <person name="Luecker S."/>
            <person name="Lage O.M."/>
            <person name="Pohl T."/>
            <person name="Merkel B.J."/>
            <person name="Hornburger P."/>
            <person name="Mueller R.-W."/>
            <person name="Bruemmer F."/>
            <person name="Labrenz M."/>
            <person name="Spormann A.M."/>
            <person name="Op Den Camp H."/>
            <person name="Overmann J."/>
            <person name="Amann R."/>
            <person name="Jetten M.S.M."/>
            <person name="Mascher T."/>
            <person name="Medema M.H."/>
            <person name="Devos D.P."/>
            <person name="Kaster A.-K."/>
            <person name="Ovreas L."/>
            <person name="Rohde M."/>
            <person name="Galperin M.Y."/>
            <person name="Jogler C."/>
        </authorList>
    </citation>
    <scope>NUCLEOTIDE SEQUENCE [LARGE SCALE GENOMIC DNA]</scope>
    <source>
        <strain evidence="4 5">Pla108</strain>
    </source>
</reference>
<keyword evidence="2" id="KW-0119">Carbohydrate metabolism</keyword>